<evidence type="ECO:0000313" key="3">
    <source>
        <dbReference type="Proteomes" id="UP001652625"/>
    </source>
</evidence>
<keyword evidence="1" id="KW-0812">Transmembrane</keyword>
<gene>
    <name evidence="4" type="primary">LOC136084985</name>
</gene>
<keyword evidence="2" id="KW-0732">Signal</keyword>
<name>A0ABM4CL01_HYDVU</name>
<dbReference type="Proteomes" id="UP001652625">
    <property type="component" value="Chromosome 09"/>
</dbReference>
<proteinExistence type="predicted"/>
<evidence type="ECO:0000313" key="4">
    <source>
        <dbReference type="RefSeq" id="XP_065662450.1"/>
    </source>
</evidence>
<reference evidence="4" key="1">
    <citation type="submission" date="2025-08" db="UniProtKB">
        <authorList>
            <consortium name="RefSeq"/>
        </authorList>
    </citation>
    <scope>IDENTIFICATION</scope>
</reference>
<dbReference type="RefSeq" id="XP_065662450.1">
    <property type="nucleotide sequence ID" value="XM_065806378.1"/>
</dbReference>
<evidence type="ECO:0000256" key="1">
    <source>
        <dbReference type="SAM" id="Phobius"/>
    </source>
</evidence>
<feature type="chain" id="PRO_5047478780" evidence="2">
    <location>
        <begin position="20"/>
        <end position="164"/>
    </location>
</feature>
<feature type="signal peptide" evidence="2">
    <location>
        <begin position="1"/>
        <end position="19"/>
    </location>
</feature>
<feature type="transmembrane region" description="Helical" evidence="1">
    <location>
        <begin position="100"/>
        <end position="121"/>
    </location>
</feature>
<dbReference type="GeneID" id="136084985"/>
<keyword evidence="1" id="KW-1133">Transmembrane helix</keyword>
<protein>
    <submittedName>
        <fullName evidence="4">Uncharacterized protein LOC136084985</fullName>
    </submittedName>
</protein>
<organism evidence="3 4">
    <name type="scientific">Hydra vulgaris</name>
    <name type="common">Hydra</name>
    <name type="synonym">Hydra attenuata</name>
    <dbReference type="NCBI Taxonomy" id="6087"/>
    <lineage>
        <taxon>Eukaryota</taxon>
        <taxon>Metazoa</taxon>
        <taxon>Cnidaria</taxon>
        <taxon>Hydrozoa</taxon>
        <taxon>Hydroidolina</taxon>
        <taxon>Anthoathecata</taxon>
        <taxon>Aplanulata</taxon>
        <taxon>Hydridae</taxon>
        <taxon>Hydra</taxon>
    </lineage>
</organism>
<keyword evidence="3" id="KW-1185">Reference proteome</keyword>
<sequence>MKFLLLLSLLCLYTKITFSKSLKDEQLTCGKDKDGSDIFFTVAGPVSCAVCLCNADLKEGVSYKNCETCCCGYVSNTKINYYEHFENKKDEPKLLTTRNALYSLIFFTCLLLILLALGFLYHKKRYCSSRLPLQSTENNELLHEIKTTTNNETIHITEDNLVLN</sequence>
<evidence type="ECO:0000256" key="2">
    <source>
        <dbReference type="SAM" id="SignalP"/>
    </source>
</evidence>
<keyword evidence="1" id="KW-0472">Membrane</keyword>
<accession>A0ABM4CL01</accession>